<keyword evidence="1" id="KW-1133">Transmembrane helix</keyword>
<evidence type="ECO:0000313" key="2">
    <source>
        <dbReference type="EMBL" id="PJE80438.1"/>
    </source>
</evidence>
<gene>
    <name evidence="2" type="ORF">CI610_00573</name>
</gene>
<comment type="caution">
    <text evidence="2">The sequence shown here is derived from an EMBL/GenBank/DDBJ whole genome shotgun (WGS) entry which is preliminary data.</text>
</comment>
<organism evidence="2">
    <name type="scientific">invertebrate metagenome</name>
    <dbReference type="NCBI Taxonomy" id="1711999"/>
    <lineage>
        <taxon>unclassified sequences</taxon>
        <taxon>metagenomes</taxon>
        <taxon>organismal metagenomes</taxon>
    </lineage>
</organism>
<feature type="transmembrane region" description="Helical" evidence="1">
    <location>
        <begin position="174"/>
        <end position="196"/>
    </location>
</feature>
<evidence type="ECO:0000256" key="1">
    <source>
        <dbReference type="SAM" id="Phobius"/>
    </source>
</evidence>
<feature type="transmembrane region" description="Helical" evidence="1">
    <location>
        <begin position="16"/>
        <end position="37"/>
    </location>
</feature>
<feature type="transmembrane region" description="Helical" evidence="1">
    <location>
        <begin position="118"/>
        <end position="136"/>
    </location>
</feature>
<accession>A0A2H9TBD5</accession>
<reference evidence="2" key="1">
    <citation type="journal article" date="2017" name="Appl. Environ. Microbiol.">
        <title>Molecular characterization of an Endozoicomonas-like organism causing infection in king scallop Pecten maximus L.</title>
        <authorList>
            <person name="Cano I."/>
            <person name="van Aerle R."/>
            <person name="Ross S."/>
            <person name="Verner-Jeffreys D.W."/>
            <person name="Paley R.K."/>
            <person name="Rimmer G."/>
            <person name="Ryder D."/>
            <person name="Hooper P."/>
            <person name="Stone D."/>
            <person name="Feist S.W."/>
        </authorList>
    </citation>
    <scope>NUCLEOTIDE SEQUENCE</scope>
</reference>
<dbReference type="AlphaFoldDB" id="A0A2H9TBD5"/>
<dbReference type="EMBL" id="NSIT01000017">
    <property type="protein sequence ID" value="PJE80438.1"/>
    <property type="molecule type" value="Genomic_DNA"/>
</dbReference>
<feature type="transmembrane region" description="Helical" evidence="1">
    <location>
        <begin position="263"/>
        <end position="286"/>
    </location>
</feature>
<keyword evidence="1" id="KW-0472">Membrane</keyword>
<feature type="transmembrane region" description="Helical" evidence="1">
    <location>
        <begin position="142"/>
        <end position="162"/>
    </location>
</feature>
<sequence length="298" mass="33839">MTIKSEGTIVQPRYWLVKYGILALLLLLFSSTCYFAMHGHLHYWDDWLLGDLFRSNEFFLSVAITRAKDMLLAFSGLHSGLLVLQSGEFGINFVVDANIQVGNAVAQLTDIVSYGRDFSLFGLVALHIIETIIAIVQNMTPWLIVAAELGVLMIVTADIWLYRSHKWHMAFVRIGEAILLLFLLCVIIFPLSIHLVHRFSNSVSDDIHSKGYQAVVSTHNHILGESQGTSLQDDAGESVKQLKNAKVKIHHKTNYLSTHVVRYGAVMFLQVFFLPLIFSVFLFWLFRALVRRHQHWAA</sequence>
<proteinExistence type="predicted"/>
<keyword evidence="1" id="KW-0812">Transmembrane</keyword>
<name>A0A2H9TBD5_9ZZZZ</name>
<protein>
    <submittedName>
        <fullName evidence="2">Uncharacterized protein</fullName>
    </submittedName>
</protein>